<dbReference type="EMBL" id="CASHTH010002683">
    <property type="protein sequence ID" value="CAI8033678.1"/>
    <property type="molecule type" value="Genomic_DNA"/>
</dbReference>
<dbReference type="NCBIfam" id="NF002634">
    <property type="entry name" value="PRK02304.1-3"/>
    <property type="match status" value="1"/>
</dbReference>
<dbReference type="GO" id="GO:0005737">
    <property type="term" value="C:cytoplasm"/>
    <property type="evidence" value="ECO:0007669"/>
    <property type="project" value="UniProtKB-SubCell"/>
</dbReference>
<dbReference type="GO" id="GO:0006168">
    <property type="term" value="P:adenine salvage"/>
    <property type="evidence" value="ECO:0007669"/>
    <property type="project" value="InterPro"/>
</dbReference>
<evidence type="ECO:0000256" key="5">
    <source>
        <dbReference type="ARBA" id="ARBA00008391"/>
    </source>
</evidence>
<dbReference type="GO" id="GO:0044209">
    <property type="term" value="P:AMP salvage"/>
    <property type="evidence" value="ECO:0007669"/>
    <property type="project" value="TreeGrafter"/>
</dbReference>
<comment type="function">
    <text evidence="2">Catalyzes a salvage reaction resulting in the formation of AMP, that is energically less costly than de novo synthesis.</text>
</comment>
<proteinExistence type="inferred from homology"/>
<dbReference type="AlphaFoldDB" id="A0AA35SQY1"/>
<dbReference type="InterPro" id="IPR005764">
    <property type="entry name" value="Ade_phspho_trans"/>
</dbReference>
<comment type="similarity">
    <text evidence="5">Belongs to the purine/pyrimidine phosphoribosyltransferase family.</text>
</comment>
<dbReference type="GO" id="GO:0016208">
    <property type="term" value="F:AMP binding"/>
    <property type="evidence" value="ECO:0007669"/>
    <property type="project" value="TreeGrafter"/>
</dbReference>
<evidence type="ECO:0000256" key="3">
    <source>
        <dbReference type="ARBA" id="ARBA00004496"/>
    </source>
</evidence>
<dbReference type="SUPFAM" id="SSF53271">
    <property type="entry name" value="PRTase-like"/>
    <property type="match status" value="1"/>
</dbReference>
<dbReference type="GO" id="GO:0006166">
    <property type="term" value="P:purine ribonucleoside salvage"/>
    <property type="evidence" value="ECO:0007669"/>
    <property type="project" value="UniProtKB-KW"/>
</dbReference>
<organism evidence="13 14">
    <name type="scientific">Geodia barretti</name>
    <name type="common">Barrett's horny sponge</name>
    <dbReference type="NCBI Taxonomy" id="519541"/>
    <lineage>
        <taxon>Eukaryota</taxon>
        <taxon>Metazoa</taxon>
        <taxon>Porifera</taxon>
        <taxon>Demospongiae</taxon>
        <taxon>Heteroscleromorpha</taxon>
        <taxon>Tetractinellida</taxon>
        <taxon>Astrophorina</taxon>
        <taxon>Geodiidae</taxon>
        <taxon>Geodia</taxon>
    </lineage>
</organism>
<comment type="pathway">
    <text evidence="4">Purine metabolism; AMP biosynthesis via salvage pathway; AMP from adenine: step 1/1.</text>
</comment>
<gene>
    <name evidence="13" type="ORF">GBAR_LOCUS18992</name>
</gene>
<evidence type="ECO:0000256" key="9">
    <source>
        <dbReference type="ARBA" id="ARBA00022676"/>
    </source>
</evidence>
<dbReference type="PANTHER" id="PTHR32315:SF3">
    <property type="entry name" value="ADENINE PHOSPHORIBOSYLTRANSFERASE"/>
    <property type="match status" value="1"/>
</dbReference>
<keyword evidence="14" id="KW-1185">Reference proteome</keyword>
<sequence length="170" mass="18498">MDLKQYIRDVPDFPIPGVLFKDITPLLSNPAAFCQVIDHLTRKYEQSSLDSIVAIDARGFLFAAPVAYRLGKPLVPARKPGKLPWETRSFEYSLEYGEAAIEMHVDGVGQGDKVLLLDDLLATGGTLAAATRLVESIGGEVAGVAVVIELTELDGRKGLEGYDVYSIVQY</sequence>
<evidence type="ECO:0000256" key="11">
    <source>
        <dbReference type="ARBA" id="ARBA00022726"/>
    </source>
</evidence>
<evidence type="ECO:0000313" key="14">
    <source>
        <dbReference type="Proteomes" id="UP001174909"/>
    </source>
</evidence>
<dbReference type="HAMAP" id="MF_00004">
    <property type="entry name" value="Aden_phosphoribosyltr"/>
    <property type="match status" value="1"/>
</dbReference>
<evidence type="ECO:0000256" key="2">
    <source>
        <dbReference type="ARBA" id="ARBA00003968"/>
    </source>
</evidence>
<protein>
    <recommendedName>
        <fullName evidence="7">Adenine phosphoribosyltransferase</fullName>
        <ecNumber evidence="6">2.4.2.7</ecNumber>
    </recommendedName>
</protein>
<dbReference type="NCBIfam" id="TIGR01090">
    <property type="entry name" value="apt"/>
    <property type="match status" value="1"/>
</dbReference>
<comment type="caution">
    <text evidence="13">The sequence shown here is derived from an EMBL/GenBank/DDBJ whole genome shotgun (WGS) entry which is preliminary data.</text>
</comment>
<keyword evidence="10" id="KW-0808">Transferase</keyword>
<dbReference type="Proteomes" id="UP001174909">
    <property type="component" value="Unassembled WGS sequence"/>
</dbReference>
<dbReference type="InterPro" id="IPR029057">
    <property type="entry name" value="PRTase-like"/>
</dbReference>
<evidence type="ECO:0000256" key="7">
    <source>
        <dbReference type="ARBA" id="ARBA00017366"/>
    </source>
</evidence>
<accession>A0AA35SQY1</accession>
<evidence type="ECO:0000256" key="6">
    <source>
        <dbReference type="ARBA" id="ARBA00011893"/>
    </source>
</evidence>
<dbReference type="PANTHER" id="PTHR32315">
    <property type="entry name" value="ADENINE PHOSPHORIBOSYLTRANSFERASE"/>
    <property type="match status" value="1"/>
</dbReference>
<dbReference type="NCBIfam" id="NF002636">
    <property type="entry name" value="PRK02304.1-5"/>
    <property type="match status" value="1"/>
</dbReference>
<dbReference type="InterPro" id="IPR000836">
    <property type="entry name" value="PRTase_dom"/>
</dbReference>
<evidence type="ECO:0000256" key="8">
    <source>
        <dbReference type="ARBA" id="ARBA00022490"/>
    </source>
</evidence>
<dbReference type="InterPro" id="IPR050054">
    <property type="entry name" value="UPRTase/APRTase"/>
</dbReference>
<evidence type="ECO:0000256" key="4">
    <source>
        <dbReference type="ARBA" id="ARBA00004659"/>
    </source>
</evidence>
<comment type="subcellular location">
    <subcellularLocation>
        <location evidence="3">Cytoplasm</location>
    </subcellularLocation>
</comment>
<keyword evidence="8" id="KW-0963">Cytoplasm</keyword>
<evidence type="ECO:0000256" key="1">
    <source>
        <dbReference type="ARBA" id="ARBA00000868"/>
    </source>
</evidence>
<feature type="domain" description="Phosphoribosyltransferase" evidence="12">
    <location>
        <begin position="32"/>
        <end position="149"/>
    </location>
</feature>
<name>A0AA35SQY1_GEOBA</name>
<reference evidence="13" key="1">
    <citation type="submission" date="2023-03" db="EMBL/GenBank/DDBJ databases">
        <authorList>
            <person name="Steffen K."/>
            <person name="Cardenas P."/>
        </authorList>
    </citation>
    <scope>NUCLEOTIDE SEQUENCE</scope>
</reference>
<evidence type="ECO:0000259" key="12">
    <source>
        <dbReference type="Pfam" id="PF00156"/>
    </source>
</evidence>
<evidence type="ECO:0000256" key="10">
    <source>
        <dbReference type="ARBA" id="ARBA00022679"/>
    </source>
</evidence>
<evidence type="ECO:0000313" key="13">
    <source>
        <dbReference type="EMBL" id="CAI8033678.1"/>
    </source>
</evidence>
<comment type="catalytic activity">
    <reaction evidence="1">
        <text>AMP + diphosphate = 5-phospho-alpha-D-ribose 1-diphosphate + adenine</text>
        <dbReference type="Rhea" id="RHEA:16609"/>
        <dbReference type="ChEBI" id="CHEBI:16708"/>
        <dbReference type="ChEBI" id="CHEBI:33019"/>
        <dbReference type="ChEBI" id="CHEBI:58017"/>
        <dbReference type="ChEBI" id="CHEBI:456215"/>
        <dbReference type="EC" id="2.4.2.7"/>
    </reaction>
</comment>
<keyword evidence="9 13" id="KW-0328">Glycosyltransferase</keyword>
<dbReference type="CDD" id="cd06223">
    <property type="entry name" value="PRTases_typeI"/>
    <property type="match status" value="1"/>
</dbReference>
<dbReference type="GO" id="GO:0002055">
    <property type="term" value="F:adenine binding"/>
    <property type="evidence" value="ECO:0007669"/>
    <property type="project" value="TreeGrafter"/>
</dbReference>
<dbReference type="FunFam" id="3.40.50.2020:FF:000021">
    <property type="entry name" value="Adenine phosphoribosyltransferase"/>
    <property type="match status" value="1"/>
</dbReference>
<keyword evidence="11" id="KW-0660">Purine salvage</keyword>
<dbReference type="EC" id="2.4.2.7" evidence="6"/>
<dbReference type="Pfam" id="PF00156">
    <property type="entry name" value="Pribosyltran"/>
    <property type="match status" value="1"/>
</dbReference>
<dbReference type="Gene3D" id="3.40.50.2020">
    <property type="match status" value="1"/>
</dbReference>
<dbReference type="GO" id="GO:0003999">
    <property type="term" value="F:adenine phosphoribosyltransferase activity"/>
    <property type="evidence" value="ECO:0007669"/>
    <property type="project" value="UniProtKB-EC"/>
</dbReference>